<dbReference type="EMBL" id="QRBE01000012">
    <property type="protein sequence ID" value="RDS79490.1"/>
    <property type="molecule type" value="Genomic_DNA"/>
</dbReference>
<dbReference type="InterPro" id="IPR036206">
    <property type="entry name" value="ThiamineP_synth_sf"/>
</dbReference>
<dbReference type="HAMAP" id="MF_00097">
    <property type="entry name" value="TMP_synthase"/>
    <property type="match status" value="1"/>
</dbReference>
<evidence type="ECO:0000256" key="11">
    <source>
        <dbReference type="RuleBase" id="RU004253"/>
    </source>
</evidence>
<feature type="binding site" evidence="9">
    <location>
        <position position="71"/>
    </location>
    <ligand>
        <name>4-amino-2-methyl-5-(diphosphooxymethyl)pyrimidine</name>
        <dbReference type="ChEBI" id="CHEBI:57841"/>
    </ligand>
</feature>
<evidence type="ECO:0000256" key="9">
    <source>
        <dbReference type="HAMAP-Rule" id="MF_00097"/>
    </source>
</evidence>
<dbReference type="OrthoDB" id="9789949at2"/>
<feature type="domain" description="Thiamine phosphate synthase/TenI" evidence="12">
    <location>
        <begin position="9"/>
        <end position="190"/>
    </location>
</feature>
<evidence type="ECO:0000259" key="12">
    <source>
        <dbReference type="Pfam" id="PF02581"/>
    </source>
</evidence>
<evidence type="ECO:0000256" key="3">
    <source>
        <dbReference type="ARBA" id="ARBA00022723"/>
    </source>
</evidence>
<organism evidence="13 14">
    <name type="scientific">Dyella monticola</name>
    <dbReference type="NCBI Taxonomy" id="1927958"/>
    <lineage>
        <taxon>Bacteria</taxon>
        <taxon>Pseudomonadati</taxon>
        <taxon>Pseudomonadota</taxon>
        <taxon>Gammaproteobacteria</taxon>
        <taxon>Lysobacterales</taxon>
        <taxon>Rhodanobacteraceae</taxon>
        <taxon>Dyella</taxon>
    </lineage>
</organism>
<reference evidence="13 14" key="1">
    <citation type="submission" date="2018-07" db="EMBL/GenBank/DDBJ databases">
        <title>Dyella monticola sp. nov. and Dyella psychrodurans sp. nov. isolated from monsoon evergreen broad-leaved forest soil of Dinghu Mountain, China.</title>
        <authorList>
            <person name="Gao Z."/>
            <person name="Qiu L."/>
        </authorList>
    </citation>
    <scope>NUCLEOTIDE SEQUENCE [LARGE SCALE GENOMIC DNA]</scope>
    <source>
        <strain evidence="13 14">4G-K06</strain>
    </source>
</reference>
<keyword evidence="14" id="KW-1185">Reference proteome</keyword>
<accession>A0A370WTN8</accession>
<dbReference type="GO" id="GO:0005737">
    <property type="term" value="C:cytoplasm"/>
    <property type="evidence" value="ECO:0007669"/>
    <property type="project" value="TreeGrafter"/>
</dbReference>
<feature type="binding site" evidence="9">
    <location>
        <begin position="39"/>
        <end position="43"/>
    </location>
    <ligand>
        <name>4-amino-2-methyl-5-(diphosphooxymethyl)pyrimidine</name>
        <dbReference type="ChEBI" id="CHEBI:57841"/>
    </ligand>
</feature>
<keyword evidence="3 9" id="KW-0479">Metal-binding</keyword>
<evidence type="ECO:0000313" key="14">
    <source>
        <dbReference type="Proteomes" id="UP000254258"/>
    </source>
</evidence>
<dbReference type="CDD" id="cd00564">
    <property type="entry name" value="TMP_TenI"/>
    <property type="match status" value="1"/>
</dbReference>
<comment type="pathway">
    <text evidence="1 9 11">Cofactor biosynthesis; thiamine diphosphate biosynthesis; thiamine phosphate from 4-amino-2-methyl-5-diphosphomethylpyrimidine and 4-methyl-5-(2-phosphoethyl)-thiazole: step 1/1.</text>
</comment>
<gene>
    <name evidence="9 13" type="primary">thiE</name>
    <name evidence="13" type="ORF">DWU98_16945</name>
</gene>
<keyword evidence="5 9" id="KW-0784">Thiamine biosynthesis</keyword>
<feature type="binding site" evidence="9">
    <location>
        <position position="72"/>
    </location>
    <ligand>
        <name>Mg(2+)</name>
        <dbReference type="ChEBI" id="CHEBI:18420"/>
    </ligand>
</feature>
<keyword evidence="2 9" id="KW-0808">Transferase</keyword>
<comment type="caution">
    <text evidence="13">The sequence shown here is derived from an EMBL/GenBank/DDBJ whole genome shotgun (WGS) entry which is preliminary data.</text>
</comment>
<dbReference type="SUPFAM" id="SSF51391">
    <property type="entry name" value="Thiamin phosphate synthase"/>
    <property type="match status" value="1"/>
</dbReference>
<feature type="binding site" evidence="9">
    <location>
        <position position="167"/>
    </location>
    <ligand>
        <name>2-[(2R,5Z)-2-carboxy-4-methylthiazol-5(2H)-ylidene]ethyl phosphate</name>
        <dbReference type="ChEBI" id="CHEBI:62899"/>
    </ligand>
</feature>
<feature type="binding site" evidence="9">
    <location>
        <begin position="136"/>
        <end position="138"/>
    </location>
    <ligand>
        <name>2-[(2R,5Z)-2-carboxy-4-methylthiazol-5(2H)-ylidene]ethyl phosphate</name>
        <dbReference type="ChEBI" id="CHEBI:62899"/>
    </ligand>
</feature>
<evidence type="ECO:0000256" key="1">
    <source>
        <dbReference type="ARBA" id="ARBA00005165"/>
    </source>
</evidence>
<feature type="binding site" evidence="9">
    <location>
        <position position="139"/>
    </location>
    <ligand>
        <name>4-amino-2-methyl-5-(diphosphooxymethyl)pyrimidine</name>
        <dbReference type="ChEBI" id="CHEBI:57841"/>
    </ligand>
</feature>
<comment type="function">
    <text evidence="9">Condenses 4-methyl-5-(beta-hydroxyethyl)thiazole monophosphate (THZ-P) and 2-methyl-4-amino-5-hydroxymethyl pyrimidine pyrophosphate (HMP-PP) to form thiamine monophosphate (TMP).</text>
</comment>
<proteinExistence type="inferred from homology"/>
<dbReference type="GO" id="GO:0004789">
    <property type="term" value="F:thiamine-phosphate diphosphorylase activity"/>
    <property type="evidence" value="ECO:0007669"/>
    <property type="project" value="UniProtKB-UniRule"/>
</dbReference>
<dbReference type="AlphaFoldDB" id="A0A370WTN8"/>
<evidence type="ECO:0000256" key="8">
    <source>
        <dbReference type="ARBA" id="ARBA00047883"/>
    </source>
</evidence>
<feature type="binding site" evidence="9">
    <location>
        <position position="91"/>
    </location>
    <ligand>
        <name>Mg(2+)</name>
        <dbReference type="ChEBI" id="CHEBI:18420"/>
    </ligand>
</feature>
<dbReference type="NCBIfam" id="TIGR00693">
    <property type="entry name" value="thiE"/>
    <property type="match status" value="1"/>
</dbReference>
<evidence type="ECO:0000256" key="2">
    <source>
        <dbReference type="ARBA" id="ARBA00022679"/>
    </source>
</evidence>
<evidence type="ECO:0000256" key="4">
    <source>
        <dbReference type="ARBA" id="ARBA00022842"/>
    </source>
</evidence>
<dbReference type="InterPro" id="IPR034291">
    <property type="entry name" value="TMP_synthase"/>
</dbReference>
<evidence type="ECO:0000256" key="7">
    <source>
        <dbReference type="ARBA" id="ARBA00047851"/>
    </source>
</evidence>
<dbReference type="Pfam" id="PF02581">
    <property type="entry name" value="TMP-TENI"/>
    <property type="match status" value="1"/>
</dbReference>
<dbReference type="UniPathway" id="UPA00060">
    <property type="reaction ID" value="UER00141"/>
</dbReference>
<dbReference type="Proteomes" id="UP000254258">
    <property type="component" value="Unassembled WGS sequence"/>
</dbReference>
<dbReference type="Gene3D" id="3.20.20.70">
    <property type="entry name" value="Aldolase class I"/>
    <property type="match status" value="1"/>
</dbReference>
<dbReference type="PANTHER" id="PTHR20857">
    <property type="entry name" value="THIAMINE-PHOSPHATE PYROPHOSPHORYLASE"/>
    <property type="match status" value="1"/>
</dbReference>
<keyword evidence="4 9" id="KW-0460">Magnesium</keyword>
<sequence length="214" mass="22541">MRSPFDLSLYLVLDPDLCRRHSLVETAREAVAGGVTVVQVRHKHASTRERIALAREVKDALRGTHALIVMNDDIDAAIEAGVDAVHIGQRDTEPTLARARIGPHMILGLSVNSDHAARMIDPSLIDYVGVGPVFATSTKPDHAKPIGLDGLARIVSLCPLPAVAIGGLKAEHIEHVLAAGAQGVAVVSAICGTDDPGAASAELWACIQDARGKR</sequence>
<evidence type="ECO:0000256" key="6">
    <source>
        <dbReference type="ARBA" id="ARBA00047334"/>
    </source>
</evidence>
<comment type="similarity">
    <text evidence="9 10">Belongs to the thiamine-phosphate synthase family.</text>
</comment>
<comment type="catalytic activity">
    <reaction evidence="8 9 10">
        <text>2-[(2R,5Z)-2-carboxy-4-methylthiazol-5(2H)-ylidene]ethyl phosphate + 4-amino-2-methyl-5-(diphosphooxymethyl)pyrimidine + 2 H(+) = thiamine phosphate + CO2 + diphosphate</text>
        <dbReference type="Rhea" id="RHEA:47844"/>
        <dbReference type="ChEBI" id="CHEBI:15378"/>
        <dbReference type="ChEBI" id="CHEBI:16526"/>
        <dbReference type="ChEBI" id="CHEBI:33019"/>
        <dbReference type="ChEBI" id="CHEBI:37575"/>
        <dbReference type="ChEBI" id="CHEBI:57841"/>
        <dbReference type="ChEBI" id="CHEBI:62899"/>
        <dbReference type="EC" id="2.5.1.3"/>
    </reaction>
</comment>
<dbReference type="GO" id="GO:0000287">
    <property type="term" value="F:magnesium ion binding"/>
    <property type="evidence" value="ECO:0007669"/>
    <property type="project" value="UniProtKB-UniRule"/>
</dbReference>
<name>A0A370WTN8_9GAMM</name>
<dbReference type="PANTHER" id="PTHR20857:SF15">
    <property type="entry name" value="THIAMINE-PHOSPHATE SYNTHASE"/>
    <property type="match status" value="1"/>
</dbReference>
<feature type="binding site" evidence="9">
    <location>
        <position position="110"/>
    </location>
    <ligand>
        <name>4-amino-2-methyl-5-(diphosphooxymethyl)pyrimidine</name>
        <dbReference type="ChEBI" id="CHEBI:57841"/>
    </ligand>
</feature>
<dbReference type="InterPro" id="IPR022998">
    <property type="entry name" value="ThiamineP_synth_TenI"/>
</dbReference>
<dbReference type="GO" id="GO:0009228">
    <property type="term" value="P:thiamine biosynthetic process"/>
    <property type="evidence" value="ECO:0007669"/>
    <property type="project" value="UniProtKB-KW"/>
</dbReference>
<dbReference type="GO" id="GO:0009229">
    <property type="term" value="P:thiamine diphosphate biosynthetic process"/>
    <property type="evidence" value="ECO:0007669"/>
    <property type="project" value="UniProtKB-UniRule"/>
</dbReference>
<evidence type="ECO:0000256" key="10">
    <source>
        <dbReference type="RuleBase" id="RU003826"/>
    </source>
</evidence>
<dbReference type="RefSeq" id="WP_115496767.1">
    <property type="nucleotide sequence ID" value="NZ_QRBE01000012.1"/>
</dbReference>
<comment type="catalytic activity">
    <reaction evidence="6 9 10">
        <text>4-methyl-5-(2-phosphooxyethyl)-thiazole + 4-amino-2-methyl-5-(diphosphooxymethyl)pyrimidine + H(+) = thiamine phosphate + diphosphate</text>
        <dbReference type="Rhea" id="RHEA:22328"/>
        <dbReference type="ChEBI" id="CHEBI:15378"/>
        <dbReference type="ChEBI" id="CHEBI:33019"/>
        <dbReference type="ChEBI" id="CHEBI:37575"/>
        <dbReference type="ChEBI" id="CHEBI:57841"/>
        <dbReference type="ChEBI" id="CHEBI:58296"/>
        <dbReference type="EC" id="2.5.1.3"/>
    </reaction>
</comment>
<feature type="binding site" evidence="9">
    <location>
        <begin position="187"/>
        <end position="188"/>
    </location>
    <ligand>
        <name>2-[(2R,5Z)-2-carboxy-4-methylthiazol-5(2H)-ylidene]ethyl phosphate</name>
        <dbReference type="ChEBI" id="CHEBI:62899"/>
    </ligand>
</feature>
<evidence type="ECO:0000256" key="5">
    <source>
        <dbReference type="ARBA" id="ARBA00022977"/>
    </source>
</evidence>
<comment type="catalytic activity">
    <reaction evidence="7 9 10">
        <text>2-(2-carboxy-4-methylthiazol-5-yl)ethyl phosphate + 4-amino-2-methyl-5-(diphosphooxymethyl)pyrimidine + 2 H(+) = thiamine phosphate + CO2 + diphosphate</text>
        <dbReference type="Rhea" id="RHEA:47848"/>
        <dbReference type="ChEBI" id="CHEBI:15378"/>
        <dbReference type="ChEBI" id="CHEBI:16526"/>
        <dbReference type="ChEBI" id="CHEBI:33019"/>
        <dbReference type="ChEBI" id="CHEBI:37575"/>
        <dbReference type="ChEBI" id="CHEBI:57841"/>
        <dbReference type="ChEBI" id="CHEBI:62890"/>
        <dbReference type="EC" id="2.5.1.3"/>
    </reaction>
</comment>
<comment type="cofactor">
    <cofactor evidence="9">
        <name>Mg(2+)</name>
        <dbReference type="ChEBI" id="CHEBI:18420"/>
    </cofactor>
    <text evidence="9">Binds 1 Mg(2+) ion per subunit.</text>
</comment>
<protein>
    <recommendedName>
        <fullName evidence="9">Thiamine-phosphate synthase</fullName>
        <shortName evidence="9">TP synthase</shortName>
        <shortName evidence="9">TPS</shortName>
        <ecNumber evidence="9">2.5.1.3</ecNumber>
    </recommendedName>
    <alternativeName>
        <fullName evidence="9">Thiamine-phosphate pyrophosphorylase</fullName>
        <shortName evidence="9">TMP pyrophosphorylase</shortName>
        <shortName evidence="9">TMP-PPase</shortName>
    </alternativeName>
</protein>
<dbReference type="InterPro" id="IPR013785">
    <property type="entry name" value="Aldolase_TIM"/>
</dbReference>
<dbReference type="EC" id="2.5.1.3" evidence="9"/>
<evidence type="ECO:0000313" key="13">
    <source>
        <dbReference type="EMBL" id="RDS79490.1"/>
    </source>
</evidence>